<dbReference type="EMBL" id="JWIY01000001">
    <property type="protein sequence ID" value="KIC78324.1"/>
    <property type="molecule type" value="Genomic_DNA"/>
</dbReference>
<evidence type="ECO:0000313" key="1">
    <source>
        <dbReference type="EMBL" id="KIC78324.1"/>
    </source>
</evidence>
<dbReference type="InterPro" id="IPR012674">
    <property type="entry name" value="Calycin"/>
</dbReference>
<dbReference type="OrthoDB" id="2233368at2"/>
<evidence type="ECO:0000313" key="2">
    <source>
        <dbReference type="Proteomes" id="UP000031339"/>
    </source>
</evidence>
<name>A0A0C1HLZ4_STRCV</name>
<dbReference type="RefSeq" id="WP_039676847.1">
    <property type="nucleotide sequence ID" value="NZ_JWIY01000001.1"/>
</dbReference>
<dbReference type="Pfam" id="PF09148">
    <property type="entry name" value="DUF1934"/>
    <property type="match status" value="1"/>
</dbReference>
<dbReference type="STRING" id="862969.SCI_0626"/>
<dbReference type="AlphaFoldDB" id="A0A0C1HLZ4"/>
<dbReference type="InterPro" id="IPR015231">
    <property type="entry name" value="DUF1934"/>
</dbReference>
<dbReference type="Proteomes" id="UP000031339">
    <property type="component" value="Unassembled WGS sequence"/>
</dbReference>
<dbReference type="Gene3D" id="2.40.128.20">
    <property type="match status" value="1"/>
</dbReference>
<sequence>MKIRIKNQIQFDEQVEQIDQTYDGEWQKKGAYHYLRFENEENENVVLKFQDEELVMTRFSTPKSLMRFIKGGEALIGIPTPVGIQQFITKTSHYQVNLKKQTLELHYQLRTPDGGRTFADYQMEISWR</sequence>
<dbReference type="eggNOG" id="COG4506">
    <property type="taxonomic scope" value="Bacteria"/>
</dbReference>
<dbReference type="GO" id="GO:0005840">
    <property type="term" value="C:ribosome"/>
    <property type="evidence" value="ECO:0007669"/>
    <property type="project" value="UniProtKB-KW"/>
</dbReference>
<keyword evidence="1" id="KW-0687">Ribonucleoprotein</keyword>
<organism evidence="1 2">
    <name type="scientific">Streptococcus constellatus</name>
    <dbReference type="NCBI Taxonomy" id="76860"/>
    <lineage>
        <taxon>Bacteria</taxon>
        <taxon>Bacillati</taxon>
        <taxon>Bacillota</taxon>
        <taxon>Bacilli</taxon>
        <taxon>Lactobacillales</taxon>
        <taxon>Streptococcaceae</taxon>
        <taxon>Streptococcus</taxon>
        <taxon>Streptococcus anginosus group</taxon>
    </lineage>
</organism>
<gene>
    <name evidence="1" type="ORF">RN79_01765</name>
</gene>
<protein>
    <submittedName>
        <fullName evidence="1">50S ribosomal protein L19</fullName>
    </submittedName>
</protein>
<dbReference type="SUPFAM" id="SSF50814">
    <property type="entry name" value="Lipocalins"/>
    <property type="match status" value="1"/>
</dbReference>
<keyword evidence="1" id="KW-0689">Ribosomal protein</keyword>
<accession>A0A0C1HLZ4</accession>
<reference evidence="1 2" key="1">
    <citation type="submission" date="2014-12" db="EMBL/GenBank/DDBJ databases">
        <title>Partial genome sequence of Streptococcus constellatus KCOM 1650 (= ChDC B144).</title>
        <authorList>
            <person name="Kook J.-K."/>
            <person name="Park S.-N."/>
            <person name="Lim Y.K."/>
            <person name="Jo E."/>
        </authorList>
    </citation>
    <scope>NUCLEOTIDE SEQUENCE [LARGE SCALE GENOMIC DNA]</scope>
    <source>
        <strain evidence="1 2">KCOM 1650</strain>
    </source>
</reference>
<proteinExistence type="predicted"/>
<comment type="caution">
    <text evidence="1">The sequence shown here is derived from an EMBL/GenBank/DDBJ whole genome shotgun (WGS) entry which is preliminary data.</text>
</comment>